<dbReference type="Proteomes" id="UP000306677">
    <property type="component" value="Segment"/>
</dbReference>
<protein>
    <submittedName>
        <fullName evidence="1">Uncharacterized protein</fullName>
    </submittedName>
</protein>
<name>A0A4Y5NVJ0_9CAUD</name>
<keyword evidence="2" id="KW-1185">Reference proteome</keyword>
<evidence type="ECO:0000313" key="1">
    <source>
        <dbReference type="EMBL" id="QCW18490.1"/>
    </source>
</evidence>
<dbReference type="EMBL" id="MK778457">
    <property type="protein sequence ID" value="QCW18490.1"/>
    <property type="molecule type" value="Genomic_DNA"/>
</dbReference>
<sequence length="65" mass="7804">MIRYAAYLVSRIDRNDKTLIATANNLVNAIQAFEDYNTHHINRNYKKVVERQRCEWVTEDKITYL</sequence>
<accession>A0A4Y5NVJ0</accession>
<proteinExistence type="predicted"/>
<reference evidence="1 2" key="1">
    <citation type="submission" date="2019-04" db="EMBL/GenBank/DDBJ databases">
        <authorList>
            <person name="Wang X."/>
        </authorList>
    </citation>
    <scope>NUCLEOTIDE SEQUENCE [LARGE SCALE GENOMIC DNA]</scope>
</reference>
<gene>
    <name evidence="1" type="ORF">vBEcoSW011D_43</name>
</gene>
<organism evidence="1 2">
    <name type="scientific">Escherichia phage vB_EcoS_W011D</name>
    <dbReference type="NCBI Taxonomy" id="2575323"/>
    <lineage>
        <taxon>Viruses</taxon>
        <taxon>Duplodnaviria</taxon>
        <taxon>Heunggongvirae</taxon>
        <taxon>Uroviricota</taxon>
        <taxon>Caudoviricetes</taxon>
        <taxon>Drexlerviridae</taxon>
        <taxon>Tempevirinae</taxon>
        <taxon>Changchunvirus</taxon>
        <taxon>Changchunvirus W011D</taxon>
    </lineage>
</organism>
<evidence type="ECO:0000313" key="2">
    <source>
        <dbReference type="Proteomes" id="UP000306677"/>
    </source>
</evidence>